<keyword evidence="2" id="KW-1185">Reference proteome</keyword>
<accession>A0AAQ3TF83</accession>
<dbReference type="AlphaFoldDB" id="A0AAQ3TF83"/>
<dbReference type="PANTHER" id="PTHR34072">
    <property type="entry name" value="ENZYMATIC POLYPROTEIN-RELATED"/>
    <property type="match status" value="1"/>
</dbReference>
<reference evidence="1 2" key="1">
    <citation type="submission" date="2024-02" db="EMBL/GenBank/DDBJ databases">
        <title>High-quality chromosome-scale genome assembly of Pensacola bahiagrass (Paspalum notatum Flugge var. saurae).</title>
        <authorList>
            <person name="Vega J.M."/>
            <person name="Podio M."/>
            <person name="Orjuela J."/>
            <person name="Siena L.A."/>
            <person name="Pessino S.C."/>
            <person name="Combes M.C."/>
            <person name="Mariac C."/>
            <person name="Albertini E."/>
            <person name="Pupilli F."/>
            <person name="Ortiz J.P.A."/>
            <person name="Leblanc O."/>
        </authorList>
    </citation>
    <scope>NUCLEOTIDE SEQUENCE [LARGE SCALE GENOMIC DNA]</scope>
    <source>
        <strain evidence="1">R1</strain>
        <tissue evidence="1">Leaf</tissue>
    </source>
</reference>
<sequence length="339" mass="38725">MPLHGQRKNRSRTQNLRKRHIDHAKIEVIEQLPPPTNIKVIRSFLGHAGFYRRFIKNFSHIAWPLTNLLAKDAPFVFDEECLEAFHTLKKALPQSFSHPTGTYHLKSCVMQATSLLEQYWQNTHWPTTKLLNHLERTISSGLCNRQVQIILGRIESHHLHRSCSSQIPPNQERCKTMINSVEFDIEIRDKEGVENSVADHLSRMKFEETSPLPIDDYMRDDQLQKVTTTQPWYVNLVNYIVAGYVPEGADKGKLAHDSRFYLWDDPYLYKLCTDSYIAAFQLVKHCKSSIDAMHPPMEVTMGLIGLMQKFSKVGSTGLLCTGMQKSSCDGVQGASAKGI</sequence>
<name>A0AAQ3TF83_PASNO</name>
<evidence type="ECO:0000313" key="1">
    <source>
        <dbReference type="EMBL" id="WVZ70577.1"/>
    </source>
</evidence>
<proteinExistence type="predicted"/>
<protein>
    <recommendedName>
        <fullName evidence="3">Mitochondrial protein</fullName>
    </recommendedName>
</protein>
<dbReference type="Proteomes" id="UP001341281">
    <property type="component" value="Chromosome 04"/>
</dbReference>
<dbReference type="InterPro" id="IPR043128">
    <property type="entry name" value="Rev_trsase/Diguanyl_cyclase"/>
</dbReference>
<dbReference type="FunFam" id="3.30.70.270:FF:000020">
    <property type="entry name" value="Transposon Tf2-6 polyprotein-like Protein"/>
    <property type="match status" value="1"/>
</dbReference>
<dbReference type="PANTHER" id="PTHR34072:SF44">
    <property type="entry name" value="RNA-DIRECTED DNA POLYMERASE"/>
    <property type="match status" value="1"/>
</dbReference>
<dbReference type="EMBL" id="CP144748">
    <property type="protein sequence ID" value="WVZ70577.1"/>
    <property type="molecule type" value="Genomic_DNA"/>
</dbReference>
<evidence type="ECO:0000313" key="2">
    <source>
        <dbReference type="Proteomes" id="UP001341281"/>
    </source>
</evidence>
<gene>
    <name evidence="1" type="ORF">U9M48_019233</name>
</gene>
<organism evidence="1 2">
    <name type="scientific">Paspalum notatum var. saurae</name>
    <dbReference type="NCBI Taxonomy" id="547442"/>
    <lineage>
        <taxon>Eukaryota</taxon>
        <taxon>Viridiplantae</taxon>
        <taxon>Streptophyta</taxon>
        <taxon>Embryophyta</taxon>
        <taxon>Tracheophyta</taxon>
        <taxon>Spermatophyta</taxon>
        <taxon>Magnoliopsida</taxon>
        <taxon>Liliopsida</taxon>
        <taxon>Poales</taxon>
        <taxon>Poaceae</taxon>
        <taxon>PACMAD clade</taxon>
        <taxon>Panicoideae</taxon>
        <taxon>Andropogonodae</taxon>
        <taxon>Paspaleae</taxon>
        <taxon>Paspalinae</taxon>
        <taxon>Paspalum</taxon>
    </lineage>
</organism>
<dbReference type="Gene3D" id="3.30.70.270">
    <property type="match status" value="1"/>
</dbReference>
<dbReference type="SUPFAM" id="SSF56672">
    <property type="entry name" value="DNA/RNA polymerases"/>
    <property type="match status" value="1"/>
</dbReference>
<dbReference type="InterPro" id="IPR043502">
    <property type="entry name" value="DNA/RNA_pol_sf"/>
</dbReference>
<evidence type="ECO:0008006" key="3">
    <source>
        <dbReference type="Google" id="ProtNLM"/>
    </source>
</evidence>